<dbReference type="AlphaFoldDB" id="A0A9P5ZHV1"/>
<evidence type="ECO:0000313" key="1">
    <source>
        <dbReference type="EMBL" id="KAF9486915.1"/>
    </source>
</evidence>
<dbReference type="OrthoDB" id="3080972at2759"/>
<reference evidence="1" key="1">
    <citation type="submission" date="2020-11" db="EMBL/GenBank/DDBJ databases">
        <authorList>
            <consortium name="DOE Joint Genome Institute"/>
            <person name="Ahrendt S."/>
            <person name="Riley R."/>
            <person name="Andreopoulos W."/>
            <person name="Labutti K."/>
            <person name="Pangilinan J."/>
            <person name="Ruiz-Duenas F.J."/>
            <person name="Barrasa J.M."/>
            <person name="Sanchez-Garcia M."/>
            <person name="Camarero S."/>
            <person name="Miyauchi S."/>
            <person name="Serrano A."/>
            <person name="Linde D."/>
            <person name="Babiker R."/>
            <person name="Drula E."/>
            <person name="Ayuso-Fernandez I."/>
            <person name="Pacheco R."/>
            <person name="Padilla G."/>
            <person name="Ferreira P."/>
            <person name="Barriuso J."/>
            <person name="Kellner H."/>
            <person name="Castanera R."/>
            <person name="Alfaro M."/>
            <person name="Ramirez L."/>
            <person name="Pisabarro A.G."/>
            <person name="Kuo A."/>
            <person name="Tritt A."/>
            <person name="Lipzen A."/>
            <person name="He G."/>
            <person name="Yan M."/>
            <person name="Ng V."/>
            <person name="Cullen D."/>
            <person name="Martin F."/>
            <person name="Rosso M.-N."/>
            <person name="Henrissat B."/>
            <person name="Hibbett D."/>
            <person name="Martinez A.T."/>
            <person name="Grigoriev I.V."/>
        </authorList>
    </citation>
    <scope>NUCLEOTIDE SEQUENCE</scope>
    <source>
        <strain evidence="1">ATCC 90797</strain>
    </source>
</reference>
<sequence length="149" mass="16665">MRAWYSPDVPLHIAWLAFVKALVRNFNLLRTMDNIVVINASRTPPGILSASIHIFRGEDGGDWVLTITVDNNNNNLVSQRGFGHQVVPFNVVTYAEIEPFDVLIATLEHIHSTPLNPLHTESLGYGDYIGNDIQNIISVLLTDRGLMIF</sequence>
<evidence type="ECO:0000313" key="2">
    <source>
        <dbReference type="Proteomes" id="UP000807025"/>
    </source>
</evidence>
<dbReference type="EMBL" id="MU154859">
    <property type="protein sequence ID" value="KAF9486915.1"/>
    <property type="molecule type" value="Genomic_DNA"/>
</dbReference>
<protein>
    <submittedName>
        <fullName evidence="1">Uncharacterized protein</fullName>
    </submittedName>
</protein>
<accession>A0A9P5ZHV1</accession>
<proteinExistence type="predicted"/>
<comment type="caution">
    <text evidence="1">The sequence shown here is derived from an EMBL/GenBank/DDBJ whole genome shotgun (WGS) entry which is preliminary data.</text>
</comment>
<keyword evidence="2" id="KW-1185">Reference proteome</keyword>
<organism evidence="1 2">
    <name type="scientific">Pleurotus eryngii</name>
    <name type="common">Boletus of the steppes</name>
    <dbReference type="NCBI Taxonomy" id="5323"/>
    <lineage>
        <taxon>Eukaryota</taxon>
        <taxon>Fungi</taxon>
        <taxon>Dikarya</taxon>
        <taxon>Basidiomycota</taxon>
        <taxon>Agaricomycotina</taxon>
        <taxon>Agaricomycetes</taxon>
        <taxon>Agaricomycetidae</taxon>
        <taxon>Agaricales</taxon>
        <taxon>Pleurotineae</taxon>
        <taxon>Pleurotaceae</taxon>
        <taxon>Pleurotus</taxon>
    </lineage>
</organism>
<dbReference type="Proteomes" id="UP000807025">
    <property type="component" value="Unassembled WGS sequence"/>
</dbReference>
<name>A0A9P5ZHV1_PLEER</name>
<gene>
    <name evidence="1" type="ORF">BDN71DRAFT_1437239</name>
</gene>